<protein>
    <submittedName>
        <fullName evidence="1">Uncharacterized protein</fullName>
    </submittedName>
</protein>
<feature type="non-terminal residue" evidence="1">
    <location>
        <position position="1"/>
    </location>
</feature>
<dbReference type="EMBL" id="LAZR01060968">
    <property type="protein sequence ID" value="KKK64562.1"/>
    <property type="molecule type" value="Genomic_DNA"/>
</dbReference>
<proteinExistence type="predicted"/>
<reference evidence="1" key="1">
    <citation type="journal article" date="2015" name="Nature">
        <title>Complex archaea that bridge the gap between prokaryotes and eukaryotes.</title>
        <authorList>
            <person name="Spang A."/>
            <person name="Saw J.H."/>
            <person name="Jorgensen S.L."/>
            <person name="Zaremba-Niedzwiedzka K."/>
            <person name="Martijn J."/>
            <person name="Lind A.E."/>
            <person name="van Eijk R."/>
            <person name="Schleper C."/>
            <person name="Guy L."/>
            <person name="Ettema T.J."/>
        </authorList>
    </citation>
    <scope>NUCLEOTIDE SEQUENCE</scope>
</reference>
<accession>A0A0F8X619</accession>
<organism evidence="1">
    <name type="scientific">marine sediment metagenome</name>
    <dbReference type="NCBI Taxonomy" id="412755"/>
    <lineage>
        <taxon>unclassified sequences</taxon>
        <taxon>metagenomes</taxon>
        <taxon>ecological metagenomes</taxon>
    </lineage>
</organism>
<name>A0A0F8X619_9ZZZZ</name>
<comment type="caution">
    <text evidence="1">The sequence shown here is derived from an EMBL/GenBank/DDBJ whole genome shotgun (WGS) entry which is preliminary data.</text>
</comment>
<evidence type="ECO:0000313" key="1">
    <source>
        <dbReference type="EMBL" id="KKK64562.1"/>
    </source>
</evidence>
<sequence>LTSNGVGEINTTEVFDDGGFYAKAKISY</sequence>
<gene>
    <name evidence="1" type="ORF">LCGC14_2982930</name>
</gene>
<dbReference type="AlphaFoldDB" id="A0A0F8X619"/>